<dbReference type="Proteomes" id="UP000075653">
    <property type="component" value="Unassembled WGS sequence"/>
</dbReference>
<comment type="caution">
    <text evidence="2">The sequence shown here is derived from an EMBL/GenBank/DDBJ whole genome shotgun (WGS) entry which is preliminary data.</text>
</comment>
<dbReference type="EMBL" id="LRRD01000041">
    <property type="protein sequence ID" value="KXW57704.1"/>
    <property type="molecule type" value="Genomic_DNA"/>
</dbReference>
<dbReference type="Pfam" id="PF03683">
    <property type="entry name" value="UPF0175"/>
    <property type="match status" value="1"/>
</dbReference>
<dbReference type="NCBIfam" id="TIGR01552">
    <property type="entry name" value="phd_fam"/>
    <property type="match status" value="1"/>
</dbReference>
<proteinExistence type="inferred from homology"/>
<accession>A0A149VXR7</accession>
<dbReference type="InterPro" id="IPR005368">
    <property type="entry name" value="UPF0175"/>
</dbReference>
<sequence length="108" mass="11653">METFSIRDLRERTGDLVRTAESGHLSVVAKHGHPIFVAVPLDEHVLSQGITVALACRLFADNALSLGKAARMANIPIESFIECLGGMGISAVNYAVEELDHELELLAL</sequence>
<evidence type="ECO:0000313" key="2">
    <source>
        <dbReference type="EMBL" id="KXW57704.1"/>
    </source>
</evidence>
<gene>
    <name evidence="2" type="ORF">FEMY_17510</name>
</gene>
<dbReference type="InterPro" id="IPR036165">
    <property type="entry name" value="YefM-like_sf"/>
</dbReference>
<comment type="similarity">
    <text evidence="1">Belongs to the phD/YefM antitoxin family.</text>
</comment>
<evidence type="ECO:0000256" key="1">
    <source>
        <dbReference type="ARBA" id="ARBA00009981"/>
    </source>
</evidence>
<name>A0A149VXR7_9PROT</name>
<dbReference type="AlphaFoldDB" id="A0A149VXR7"/>
<protein>
    <submittedName>
        <fullName evidence="2">Phd_YefM</fullName>
    </submittedName>
</protein>
<organism evidence="2 3">
    <name type="scientific">Ferrovum myxofaciens</name>
    <dbReference type="NCBI Taxonomy" id="416213"/>
    <lineage>
        <taxon>Bacteria</taxon>
        <taxon>Pseudomonadati</taxon>
        <taxon>Pseudomonadota</taxon>
        <taxon>Betaproteobacteria</taxon>
        <taxon>Ferrovales</taxon>
        <taxon>Ferrovaceae</taxon>
        <taxon>Ferrovum</taxon>
    </lineage>
</organism>
<reference evidence="2 3" key="1">
    <citation type="submission" date="2016-01" db="EMBL/GenBank/DDBJ databases">
        <title>Genome sequence of the acidophilic iron oxidising Ferrovum strain Z-31.</title>
        <authorList>
            <person name="Poehlein A."/>
            <person name="Ullrich S.R."/>
            <person name="Schloemann M."/>
            <person name="Muehling M."/>
            <person name="Daniel R."/>
        </authorList>
    </citation>
    <scope>NUCLEOTIDE SEQUENCE [LARGE SCALE GENOMIC DNA]</scope>
    <source>
        <strain evidence="2 3">Z-31</strain>
    </source>
</reference>
<dbReference type="PATRIC" id="fig|1789004.3.peg.1787"/>
<keyword evidence="3" id="KW-1185">Reference proteome</keyword>
<dbReference type="RefSeq" id="WP_031595286.1">
    <property type="nucleotide sequence ID" value="NZ_CP149478.1"/>
</dbReference>
<dbReference type="OrthoDB" id="9134981at2"/>
<dbReference type="SUPFAM" id="SSF143120">
    <property type="entry name" value="YefM-like"/>
    <property type="match status" value="1"/>
</dbReference>
<evidence type="ECO:0000313" key="3">
    <source>
        <dbReference type="Proteomes" id="UP000075653"/>
    </source>
</evidence>